<dbReference type="InterPro" id="IPR003615">
    <property type="entry name" value="HNH_nuc"/>
</dbReference>
<dbReference type="CDD" id="cd00085">
    <property type="entry name" value="HNHc"/>
    <property type="match status" value="1"/>
</dbReference>
<feature type="domain" description="HNH nuclease" evidence="1">
    <location>
        <begin position="208"/>
        <end position="262"/>
    </location>
</feature>
<gene>
    <name evidence="2" type="ORF">ALPR1_11485</name>
</gene>
<evidence type="ECO:0000313" key="2">
    <source>
        <dbReference type="EMBL" id="EAZ82836.1"/>
    </source>
</evidence>
<protein>
    <submittedName>
        <fullName evidence="2">HNH endonuclease family protein</fullName>
    </submittedName>
</protein>
<dbReference type="AlphaFoldDB" id="A3HSL8"/>
<dbReference type="RefSeq" id="WP_008200678.1">
    <property type="nucleotide sequence ID" value="NZ_CM001023.1"/>
</dbReference>
<accession>A3HSL8</accession>
<organism evidence="2 3">
    <name type="scientific">Algoriphagus machipongonensis</name>
    <dbReference type="NCBI Taxonomy" id="388413"/>
    <lineage>
        <taxon>Bacteria</taxon>
        <taxon>Pseudomonadati</taxon>
        <taxon>Bacteroidota</taxon>
        <taxon>Cytophagia</taxon>
        <taxon>Cytophagales</taxon>
        <taxon>Cyclobacteriaceae</taxon>
        <taxon>Algoriphagus</taxon>
    </lineage>
</organism>
<keyword evidence="2" id="KW-0540">Nuclease</keyword>
<dbReference type="OrthoDB" id="67788at2"/>
<dbReference type="GO" id="GO:0004519">
    <property type="term" value="F:endonuclease activity"/>
    <property type="evidence" value="ECO:0007669"/>
    <property type="project" value="UniProtKB-KW"/>
</dbReference>
<dbReference type="eggNOG" id="COG3440">
    <property type="taxonomic scope" value="Bacteria"/>
</dbReference>
<comment type="caution">
    <text evidence="2">The sequence shown here is derived from an EMBL/GenBank/DDBJ whole genome shotgun (WGS) entry which is preliminary data.</text>
</comment>
<dbReference type="Proteomes" id="UP000003919">
    <property type="component" value="Chromosome"/>
</dbReference>
<dbReference type="STRING" id="388413.ALPR1_11485"/>
<name>A3HSL8_9BACT</name>
<dbReference type="Pfam" id="PF13391">
    <property type="entry name" value="HNH_2"/>
    <property type="match status" value="1"/>
</dbReference>
<keyword evidence="2" id="KW-0378">Hydrolase</keyword>
<keyword evidence="2" id="KW-0255">Endonuclease</keyword>
<dbReference type="PIRSF" id="PIRSF030850">
    <property type="entry name" value="UCP030850"/>
    <property type="match status" value="1"/>
</dbReference>
<dbReference type="HOGENOM" id="CLU_075532_0_0_10"/>
<dbReference type="EMBL" id="CM001023">
    <property type="protein sequence ID" value="EAZ82836.1"/>
    <property type="molecule type" value="Genomic_DNA"/>
</dbReference>
<keyword evidence="3" id="KW-1185">Reference proteome</keyword>
<dbReference type="EMBL" id="AAXU02000001">
    <property type="protein sequence ID" value="EAZ82836.1"/>
    <property type="molecule type" value="Genomic_DNA"/>
</dbReference>
<sequence>MNLERFLIGLTKLKRGSTPYGLAPHKPILLLTLLDLLDMGYGADNKFYIDNILVCTFHENWDILASDGFIEDFTLPFYHLQNDKIEGASFWFLKTIPGHQITKHIQSIQTLSEMVEYACLSEPFFQMLILKENRDSMRNMLVKFYFPSSSEHYFRANREQGKYLKEVQQYVLNEVPKVMRLQVAEEEVVYVRNWTFKKLVPKVYQSTCAISGMKVGSINGRSLIDACHIVPFSQDQDDRISNGIALCPNLHRAFDSGLVSIDQDYRVLVSDQVIEDRSHPYGLADLKGRKVILPKEKKIWPSQRNLERHRSMSFLN</sequence>
<evidence type="ECO:0000313" key="3">
    <source>
        <dbReference type="Proteomes" id="UP000003919"/>
    </source>
</evidence>
<reference evidence="2 3" key="1">
    <citation type="journal article" date="2011" name="J. Bacteriol.">
        <title>Complete genome sequence of Algoriphagus sp. PR1, bacterial prey of a colony-forming choanoflagellate.</title>
        <authorList>
            <person name="Alegado R.A."/>
            <person name="Ferriera S."/>
            <person name="Nusbaum C."/>
            <person name="Young S.K."/>
            <person name="Zeng Q."/>
            <person name="Imamovic A."/>
            <person name="Fairclough S.R."/>
            <person name="King N."/>
        </authorList>
    </citation>
    <scope>NUCLEOTIDE SEQUENCE [LARGE SCALE GENOMIC DNA]</scope>
    <source>
        <strain evidence="2 3">PR1</strain>
    </source>
</reference>
<evidence type="ECO:0000259" key="1">
    <source>
        <dbReference type="Pfam" id="PF13391"/>
    </source>
</evidence>
<dbReference type="InterPro" id="IPR011396">
    <property type="entry name" value="PT_DNA_restrict"/>
</dbReference>
<proteinExistence type="predicted"/>